<keyword evidence="1" id="KW-0479">Metal-binding</keyword>
<accession>S0EVE4</accession>
<dbReference type="PANTHER" id="PTHR20883">
    <property type="entry name" value="PHYTANOYL-COA DIOXYGENASE DOMAIN CONTAINING 1"/>
    <property type="match status" value="1"/>
</dbReference>
<gene>
    <name evidence="3" type="ORF">CCALI_01565</name>
</gene>
<dbReference type="PANTHER" id="PTHR20883:SF15">
    <property type="entry name" value="PHYTANOYL-COA DIOXYGENASE DOMAIN-CONTAINING PROTEIN 1"/>
    <property type="match status" value="1"/>
</dbReference>
<protein>
    <submittedName>
        <fullName evidence="3">Protein involved in biosynthesis of mitomycin antibiotics/polyketide fumonisin</fullName>
    </submittedName>
</protein>
<evidence type="ECO:0000256" key="1">
    <source>
        <dbReference type="ARBA" id="ARBA00022723"/>
    </source>
</evidence>
<evidence type="ECO:0000313" key="4">
    <source>
        <dbReference type="Proteomes" id="UP000014227"/>
    </source>
</evidence>
<keyword evidence="4" id="KW-1185">Reference proteome</keyword>
<keyword evidence="2" id="KW-0408">Iron</keyword>
<dbReference type="InParanoid" id="S0EVE4"/>
<proteinExistence type="predicted"/>
<dbReference type="Pfam" id="PF05721">
    <property type="entry name" value="PhyH"/>
    <property type="match status" value="1"/>
</dbReference>
<dbReference type="EMBL" id="HF951689">
    <property type="protein sequence ID" value="CCW35381.1"/>
    <property type="molecule type" value="Genomic_DNA"/>
</dbReference>
<dbReference type="KEGG" id="ccz:CCALI_01565"/>
<reference evidence="4" key="1">
    <citation type="submission" date="2013-03" db="EMBL/GenBank/DDBJ databases">
        <title>Genome sequence of Chthonomonas calidirosea, the first sequenced genome from the Armatimonadetes phylum (formally candidate division OP10).</title>
        <authorList>
            <person name="Lee K.C.Y."/>
            <person name="Morgan X.C."/>
            <person name="Dunfield P.F."/>
            <person name="Tamas I."/>
            <person name="Houghton K.M."/>
            <person name="Vyssotski M."/>
            <person name="Ryan J.L.J."/>
            <person name="Lagutin K."/>
            <person name="McDonald I.R."/>
            <person name="Stott M.B."/>
        </authorList>
    </citation>
    <scope>NUCLEOTIDE SEQUENCE [LARGE SCALE GENOMIC DNA]</scope>
    <source>
        <strain evidence="4">DSM 23976 / ICMP 18418 / T49</strain>
    </source>
</reference>
<organism evidence="3 4">
    <name type="scientific">Chthonomonas calidirosea (strain DSM 23976 / ICMP 18418 / T49)</name>
    <dbReference type="NCBI Taxonomy" id="1303518"/>
    <lineage>
        <taxon>Bacteria</taxon>
        <taxon>Bacillati</taxon>
        <taxon>Armatimonadota</taxon>
        <taxon>Chthonomonadia</taxon>
        <taxon>Chthonomonadales</taxon>
        <taxon>Chthonomonadaceae</taxon>
        <taxon>Chthonomonas</taxon>
    </lineage>
</organism>
<dbReference type="PATRIC" id="fig|1303518.3.peg.1605"/>
<name>S0EVE4_CHTCT</name>
<dbReference type="Proteomes" id="UP000014227">
    <property type="component" value="Chromosome I"/>
</dbReference>
<dbReference type="OrthoDB" id="9796766at2"/>
<dbReference type="AlphaFoldDB" id="S0EVE4"/>
<dbReference type="RefSeq" id="WP_016482914.1">
    <property type="nucleotide sequence ID" value="NC_021487.1"/>
</dbReference>
<sequence>MTEEERYQFDVWGYIVVENAIPSETLREMNAWIDAQEAKDPQWQKQFASILQWGPPFLALLDNPRVLPYLVELLGPELRLDHDYPIFSKAGAPPLHLHGGGTPYDPAQYYHCYRGQIYNGLTVASYALADIPPGAGGFCCIPGSHKANFPCPRPLQNMEKESPLVQQVPMKAGDCILFTEALTHGTLPWKASHQRRNLFLKYSPKHLTWANTYYFLPDSHPGIAELEPLLTPTQRALLAPPSVYRHPRVI</sequence>
<dbReference type="eggNOG" id="COG5285">
    <property type="taxonomic scope" value="Bacteria"/>
</dbReference>
<dbReference type="Gene3D" id="2.60.120.620">
    <property type="entry name" value="q2cbj1_9rhob like domain"/>
    <property type="match status" value="1"/>
</dbReference>
<dbReference type="InterPro" id="IPR008775">
    <property type="entry name" value="Phytyl_CoA_dOase-like"/>
</dbReference>
<evidence type="ECO:0000256" key="2">
    <source>
        <dbReference type="ARBA" id="ARBA00023004"/>
    </source>
</evidence>
<dbReference type="GO" id="GO:0016706">
    <property type="term" value="F:2-oxoglutarate-dependent dioxygenase activity"/>
    <property type="evidence" value="ECO:0007669"/>
    <property type="project" value="UniProtKB-ARBA"/>
</dbReference>
<dbReference type="SUPFAM" id="SSF51197">
    <property type="entry name" value="Clavaminate synthase-like"/>
    <property type="match status" value="1"/>
</dbReference>
<evidence type="ECO:0000313" key="3">
    <source>
        <dbReference type="EMBL" id="CCW35381.1"/>
    </source>
</evidence>
<dbReference type="GO" id="GO:0005506">
    <property type="term" value="F:iron ion binding"/>
    <property type="evidence" value="ECO:0007669"/>
    <property type="project" value="UniProtKB-ARBA"/>
</dbReference>
<dbReference type="HOGENOM" id="CLU_057974_1_0_0"/>
<dbReference type="STRING" id="454171.CP488_02531"/>